<evidence type="ECO:0000313" key="2">
    <source>
        <dbReference type="Proteomes" id="UP001156629"/>
    </source>
</evidence>
<protein>
    <submittedName>
        <fullName evidence="1">Uncharacterized protein</fullName>
    </submittedName>
</protein>
<comment type="caution">
    <text evidence="1">The sequence shown here is derived from an EMBL/GenBank/DDBJ whole genome shotgun (WGS) entry which is preliminary data.</text>
</comment>
<organism evidence="1 2">
    <name type="scientific">Gluconobacter kondonii</name>
    <dbReference type="NCBI Taxonomy" id="941463"/>
    <lineage>
        <taxon>Bacteria</taxon>
        <taxon>Pseudomonadati</taxon>
        <taxon>Pseudomonadota</taxon>
        <taxon>Alphaproteobacteria</taxon>
        <taxon>Acetobacterales</taxon>
        <taxon>Acetobacteraceae</taxon>
        <taxon>Gluconobacter</taxon>
    </lineage>
</organism>
<name>A0ABQ5WNC9_9PROT</name>
<evidence type="ECO:0000313" key="1">
    <source>
        <dbReference type="EMBL" id="GLQ64524.1"/>
    </source>
</evidence>
<gene>
    <name evidence="1" type="ORF">GCM10007870_01080</name>
</gene>
<dbReference type="EMBL" id="BSNV01000002">
    <property type="protein sequence ID" value="GLQ64524.1"/>
    <property type="molecule type" value="Genomic_DNA"/>
</dbReference>
<proteinExistence type="predicted"/>
<keyword evidence="2" id="KW-1185">Reference proteome</keyword>
<accession>A0ABQ5WNC9</accession>
<reference evidence="2" key="1">
    <citation type="journal article" date="2019" name="Int. J. Syst. Evol. Microbiol.">
        <title>The Global Catalogue of Microorganisms (GCM) 10K type strain sequencing project: providing services to taxonomists for standard genome sequencing and annotation.</title>
        <authorList>
            <consortium name="The Broad Institute Genomics Platform"/>
            <consortium name="The Broad Institute Genome Sequencing Center for Infectious Disease"/>
            <person name="Wu L."/>
            <person name="Ma J."/>
        </authorList>
    </citation>
    <scope>NUCLEOTIDE SEQUENCE [LARGE SCALE GENOMIC DNA]</scope>
    <source>
        <strain evidence="2">NBRC 3266</strain>
    </source>
</reference>
<sequence length="57" mass="6184">MAEGFGWHIITGCQITAAQGVIVAVQERGNALRIKDRAQMVGGRGGLMLMLRRAGWM</sequence>
<dbReference type="Proteomes" id="UP001156629">
    <property type="component" value="Unassembled WGS sequence"/>
</dbReference>